<dbReference type="InterPro" id="IPR017671">
    <property type="entry name" value="Methan_mark_9"/>
</dbReference>
<proteinExistence type="predicted"/>
<dbReference type="InterPro" id="IPR035587">
    <property type="entry name" value="DUS-like_FMN-bd"/>
</dbReference>
<protein>
    <submittedName>
        <fullName evidence="2">tRNA-dihydrouridine synthase B</fullName>
        <ecNumber evidence="2">1.3.1.-</ecNumber>
    </submittedName>
</protein>
<dbReference type="GO" id="GO:0016491">
    <property type="term" value="F:oxidoreductase activity"/>
    <property type="evidence" value="ECO:0007669"/>
    <property type="project" value="UniProtKB-KW"/>
</dbReference>
<dbReference type="SUPFAM" id="SSF51395">
    <property type="entry name" value="FMN-linked oxidoreductases"/>
    <property type="match status" value="1"/>
</dbReference>
<dbReference type="EC" id="1.3.1.-" evidence="2"/>
<organism evidence="2">
    <name type="scientific">Candidatus Methanogaster sp. ANME-2c ERB4</name>
    <dbReference type="NCBI Taxonomy" id="2759911"/>
    <lineage>
        <taxon>Archaea</taxon>
        <taxon>Methanobacteriati</taxon>
        <taxon>Methanobacteriota</taxon>
        <taxon>Stenosarchaea group</taxon>
        <taxon>Methanomicrobia</taxon>
        <taxon>Methanosarcinales</taxon>
        <taxon>ANME-2 cluster</taxon>
        <taxon>Candidatus Methanogasteraceae</taxon>
        <taxon>Candidatus Methanogaster</taxon>
    </lineage>
</organism>
<dbReference type="PANTHER" id="PTHR11082">
    <property type="entry name" value="TRNA-DIHYDROURIDINE SYNTHASE"/>
    <property type="match status" value="1"/>
</dbReference>
<dbReference type="Pfam" id="PF01207">
    <property type="entry name" value="Dus"/>
    <property type="match status" value="1"/>
</dbReference>
<evidence type="ECO:0000259" key="1">
    <source>
        <dbReference type="Pfam" id="PF01207"/>
    </source>
</evidence>
<sequence>MSEFDIHVGYTHIKNPIALAPMAGITNIDFVRDHAMSAGLAVIGGYNLDDATNEAARSINERGRAEFVTPEPIEHLRGELDRLEGMEDHPTIALNVRSTEIMPLMEAALLAKEYGAILEIDCHCRQPEMTDIGVGEPLLHDLQKLGSIISKIKKTGVVLSIKTRSGIVDDRELAVVIEEAGADIIHIDAMEPGFGADYNAIKAVRNVTSLFIIGNNSVTDFRSAKDMFGYGADMVSLARAVPKSPGVIDDLVRAVTIFQKQTGWYNAPKHICSGGDERALTFCCLPVKRCAIQRVLRRYGMTPQEFADLKVELSRGTPLELGDNTCFGTLIWCCKLTKPCFMRDAVLDQIGISGAQYMKLKKQLSEGILKRLRNSQSQLP</sequence>
<feature type="domain" description="DUS-like FMN-binding" evidence="1">
    <location>
        <begin position="64"/>
        <end position="254"/>
    </location>
</feature>
<dbReference type="AlphaFoldDB" id="A0A7G9YI94"/>
<gene>
    <name evidence="2" type="primary">dusB</name>
    <name evidence="2" type="ORF">LDJELIEA_00026</name>
</gene>
<dbReference type="PANTHER" id="PTHR11082:SF36">
    <property type="entry name" value="DUS-LIKE FMN-BINDING DOMAIN-CONTAINING PROTEIN"/>
    <property type="match status" value="1"/>
</dbReference>
<reference evidence="2" key="1">
    <citation type="submission" date="2020-06" db="EMBL/GenBank/DDBJ databases">
        <title>Unique genomic features of the anaerobic methanotrophic archaea.</title>
        <authorList>
            <person name="Chadwick G.L."/>
            <person name="Skennerton C.T."/>
            <person name="Laso-Perez R."/>
            <person name="Leu A.O."/>
            <person name="Speth D.R."/>
            <person name="Yu H."/>
            <person name="Morgan-Lang C."/>
            <person name="Hatzenpichler R."/>
            <person name="Goudeau D."/>
            <person name="Malmstrom R."/>
            <person name="Brazelton W.J."/>
            <person name="Woyke T."/>
            <person name="Hallam S.J."/>
            <person name="Tyson G.W."/>
            <person name="Wegener G."/>
            <person name="Boetius A."/>
            <person name="Orphan V."/>
        </authorList>
    </citation>
    <scope>NUCLEOTIDE SEQUENCE</scope>
</reference>
<keyword evidence="2" id="KW-0560">Oxidoreductase</keyword>
<evidence type="ECO:0000313" key="2">
    <source>
        <dbReference type="EMBL" id="QNO47728.1"/>
    </source>
</evidence>
<dbReference type="InterPro" id="IPR013785">
    <property type="entry name" value="Aldolase_TIM"/>
</dbReference>
<accession>A0A7G9YI94</accession>
<dbReference type="Gene3D" id="3.20.20.70">
    <property type="entry name" value="Aldolase class I"/>
    <property type="match status" value="1"/>
</dbReference>
<dbReference type="NCBIfam" id="TIGR03277">
    <property type="entry name" value="methan_mark_9"/>
    <property type="match status" value="1"/>
</dbReference>
<dbReference type="EMBL" id="MT631272">
    <property type="protein sequence ID" value="QNO47728.1"/>
    <property type="molecule type" value="Genomic_DNA"/>
</dbReference>
<name>A0A7G9YI94_9EURY</name>